<dbReference type="InterPro" id="IPR035451">
    <property type="entry name" value="Ada-like_dom_sf"/>
</dbReference>
<organism evidence="3">
    <name type="scientific">Myoviridae sp. ctlnK45</name>
    <dbReference type="NCBI Taxonomy" id="2826693"/>
    <lineage>
        <taxon>Viruses</taxon>
        <taxon>Duplodnaviria</taxon>
        <taxon>Heunggongvirae</taxon>
        <taxon>Uroviricota</taxon>
        <taxon>Caudoviricetes</taxon>
    </lineage>
</organism>
<name>A0A8S5NNA8_9CAUD</name>
<feature type="transmembrane region" description="Helical" evidence="2">
    <location>
        <begin position="105"/>
        <end position="131"/>
    </location>
</feature>
<dbReference type="SUPFAM" id="SSF57884">
    <property type="entry name" value="Ada DNA repair protein, N-terminal domain (N-Ada 10)"/>
    <property type="match status" value="1"/>
</dbReference>
<evidence type="ECO:0000256" key="2">
    <source>
        <dbReference type="SAM" id="Phobius"/>
    </source>
</evidence>
<keyword evidence="2" id="KW-1133">Transmembrane helix</keyword>
<evidence type="ECO:0000313" key="3">
    <source>
        <dbReference type="EMBL" id="DAD96193.1"/>
    </source>
</evidence>
<keyword evidence="2" id="KW-0472">Membrane</keyword>
<reference evidence="3" key="1">
    <citation type="journal article" date="2021" name="Proc. Natl. Acad. Sci. U.S.A.">
        <title>A Catalog of Tens of Thousands of Viruses from Human Metagenomes Reveals Hidden Associations with Chronic Diseases.</title>
        <authorList>
            <person name="Tisza M.J."/>
            <person name="Buck C.B."/>
        </authorList>
    </citation>
    <scope>NUCLEOTIDE SEQUENCE</scope>
    <source>
        <strain evidence="3">CtlnK45</strain>
    </source>
</reference>
<sequence>MRNRRILALWITALLCLVSVSAHPGRTDKNGGHYNHSTGEYHYHHGYPAHQHIDGVCPYDYDDRTGWNSGSSGQEKGLYYLDGTPVERENETKPKPEPEPKKSQIGGLIALGAFVVIFFILPLLSAIIEGISWQLEKRKKQVNQEPQALPRPNPTKPKPVQPPMRTISKEEREHMIQADAYREMCGGRSIREMAEVPENVYFDTFDRPNTLNRDPPDDPFFVYVTKNGASYHLRTCRLAKTASPMNICQAMAEGKQPCKLCRPMEKLPDFAVRYRELKRIQREYGVYMLP</sequence>
<evidence type="ECO:0000256" key="1">
    <source>
        <dbReference type="SAM" id="MobiDB-lite"/>
    </source>
</evidence>
<protein>
    <submittedName>
        <fullName evidence="3">DNA methyl phosphotriester repair domain protein</fullName>
    </submittedName>
</protein>
<accession>A0A8S5NNA8</accession>
<keyword evidence="2" id="KW-0812">Transmembrane</keyword>
<dbReference type="NCBIfam" id="NF033223">
    <property type="entry name" value="YHYH_alt"/>
    <property type="match status" value="1"/>
</dbReference>
<dbReference type="InterPro" id="IPR047773">
    <property type="entry name" value="YHYH_dom_bact"/>
</dbReference>
<feature type="compositionally biased region" description="Pro residues" evidence="1">
    <location>
        <begin position="149"/>
        <end position="162"/>
    </location>
</feature>
<feature type="region of interest" description="Disordered" evidence="1">
    <location>
        <begin position="142"/>
        <end position="163"/>
    </location>
</feature>
<dbReference type="EMBL" id="BK015212">
    <property type="protein sequence ID" value="DAD96193.1"/>
    <property type="molecule type" value="Genomic_DNA"/>
</dbReference>
<proteinExistence type="predicted"/>